<organism evidence="5 6">
    <name type="scientific">Juglans regia</name>
    <name type="common">English walnut</name>
    <dbReference type="NCBI Taxonomy" id="51240"/>
    <lineage>
        <taxon>Eukaryota</taxon>
        <taxon>Viridiplantae</taxon>
        <taxon>Streptophyta</taxon>
        <taxon>Embryophyta</taxon>
        <taxon>Tracheophyta</taxon>
        <taxon>Spermatophyta</taxon>
        <taxon>Magnoliopsida</taxon>
        <taxon>eudicotyledons</taxon>
        <taxon>Gunneridae</taxon>
        <taxon>Pentapetalae</taxon>
        <taxon>rosids</taxon>
        <taxon>fabids</taxon>
        <taxon>Fagales</taxon>
        <taxon>Juglandaceae</taxon>
        <taxon>Juglans</taxon>
    </lineage>
</organism>
<dbReference type="InterPro" id="IPR008598">
    <property type="entry name" value="Di19_Zn-bd"/>
</dbReference>
<dbReference type="Gramene" id="Jr11_15420_p1">
    <property type="protein sequence ID" value="cds.Jr11_15420_p1"/>
    <property type="gene ID" value="Jr11_15420"/>
</dbReference>
<dbReference type="OrthoDB" id="6270329at2759"/>
<accession>A0A2I4EZH7</accession>
<evidence type="ECO:0000259" key="3">
    <source>
        <dbReference type="Pfam" id="PF05605"/>
    </source>
</evidence>
<name>A0A2I4EZH7_JUGRE</name>
<dbReference type="STRING" id="51240.A0A2I4EZH7"/>
<dbReference type="PANTHER" id="PTHR31875">
    <property type="entry name" value="PROTEIN DEHYDRATION-INDUCED 19"/>
    <property type="match status" value="1"/>
</dbReference>
<dbReference type="Pfam" id="PF14571">
    <property type="entry name" value="Di19_C"/>
    <property type="match status" value="1"/>
</dbReference>
<gene>
    <name evidence="6" type="primary">LOC108994150</name>
</gene>
<sequence>MEDDAWSFGFSTSSRAYRSTTDLCIDWEEVEADDDLKAEYPCPFCPEDFDLVGLCCHIDEEHPIEANYGVCPVCATKVGMNMVGHITTQHGNFFKNWHKLKLCKGESYSTFSSSRKEFQNGHFQSLLAGSSPVVSTSKMAPDSLLSFLYNGPAAVKSESVQPDSSTEVSMEDENSDESRLVRNFQVPLSDKEKEEKSRRCEFVRGLFLSTIFDDSL</sequence>
<dbReference type="KEGG" id="jre:108994150"/>
<keyword evidence="5" id="KW-1185">Reference proteome</keyword>
<dbReference type="Proteomes" id="UP000235220">
    <property type="component" value="Chromosome 11"/>
</dbReference>
<feature type="domain" description="Di19 C-terminal" evidence="4">
    <location>
        <begin position="112"/>
        <end position="211"/>
    </location>
</feature>
<evidence type="ECO:0000259" key="4">
    <source>
        <dbReference type="Pfam" id="PF14571"/>
    </source>
</evidence>
<dbReference type="GeneID" id="108994150"/>
<comment type="similarity">
    <text evidence="1">Belongs to the Di19 family.</text>
</comment>
<reference evidence="6" key="1">
    <citation type="submission" date="2025-08" db="UniProtKB">
        <authorList>
            <consortium name="RefSeq"/>
        </authorList>
    </citation>
    <scope>IDENTIFICATION</scope>
    <source>
        <tissue evidence="6">Leaves</tissue>
    </source>
</reference>
<protein>
    <submittedName>
        <fullName evidence="6">Protein DEHYDRATION-INDUCED 19 homolog 4-like isoform X1</fullName>
    </submittedName>
</protein>
<dbReference type="AlphaFoldDB" id="A0A2I4EZH7"/>
<evidence type="ECO:0000313" key="5">
    <source>
        <dbReference type="Proteomes" id="UP000235220"/>
    </source>
</evidence>
<proteinExistence type="inferred from homology"/>
<dbReference type="PANTHER" id="PTHR31875:SF25">
    <property type="entry name" value="PROTEIN DEHYDRATION-INDUCED 19 HOMOLOG 2"/>
    <property type="match status" value="1"/>
</dbReference>
<evidence type="ECO:0000313" key="6">
    <source>
        <dbReference type="RefSeq" id="XP_018824796.1"/>
    </source>
</evidence>
<dbReference type="InterPro" id="IPR033347">
    <property type="entry name" value="Di19"/>
</dbReference>
<dbReference type="RefSeq" id="XP_018824796.1">
    <property type="nucleotide sequence ID" value="XM_018969251.2"/>
</dbReference>
<evidence type="ECO:0000256" key="2">
    <source>
        <dbReference type="SAM" id="MobiDB-lite"/>
    </source>
</evidence>
<dbReference type="Pfam" id="PF05605">
    <property type="entry name" value="zf-Di19"/>
    <property type="match status" value="1"/>
</dbReference>
<dbReference type="InterPro" id="IPR027935">
    <property type="entry name" value="Di19_C"/>
</dbReference>
<feature type="compositionally biased region" description="Polar residues" evidence="2">
    <location>
        <begin position="158"/>
        <end position="168"/>
    </location>
</feature>
<feature type="domain" description="Di19 zinc-binding" evidence="3">
    <location>
        <begin position="39"/>
        <end position="91"/>
    </location>
</feature>
<evidence type="ECO:0000256" key="1">
    <source>
        <dbReference type="ARBA" id="ARBA00007109"/>
    </source>
</evidence>
<feature type="region of interest" description="Disordered" evidence="2">
    <location>
        <begin position="158"/>
        <end position="178"/>
    </location>
</feature>